<dbReference type="AlphaFoldDB" id="A0A7W9SPC3"/>
<evidence type="ECO:0000313" key="1">
    <source>
        <dbReference type="EMBL" id="MBB6050377.1"/>
    </source>
</evidence>
<dbReference type="RefSeq" id="WP_184195223.1">
    <property type="nucleotide sequence ID" value="NZ_JACHGW010000002.1"/>
</dbReference>
<dbReference type="Proteomes" id="UP000520814">
    <property type="component" value="Unassembled WGS sequence"/>
</dbReference>
<evidence type="ECO:0008006" key="3">
    <source>
        <dbReference type="Google" id="ProtNLM"/>
    </source>
</evidence>
<reference evidence="1 2" key="1">
    <citation type="submission" date="2020-08" db="EMBL/GenBank/DDBJ databases">
        <title>Genomic Encyclopedia of Type Strains, Phase IV (KMG-IV): sequencing the most valuable type-strain genomes for metagenomic binning, comparative biology and taxonomic classification.</title>
        <authorList>
            <person name="Goeker M."/>
        </authorList>
    </citation>
    <scope>NUCLEOTIDE SEQUENCE [LARGE SCALE GENOMIC DNA]</scope>
    <source>
        <strain evidence="1 2">DSM 23562</strain>
    </source>
</reference>
<protein>
    <recommendedName>
        <fullName evidence="3">Zinc ribbon domain-containing protein</fullName>
    </recommendedName>
</protein>
<gene>
    <name evidence="1" type="ORF">HNQ39_002168</name>
</gene>
<accession>A0A7W9SPC3</accession>
<evidence type="ECO:0000313" key="2">
    <source>
        <dbReference type="Proteomes" id="UP000520814"/>
    </source>
</evidence>
<proteinExistence type="predicted"/>
<sequence>MLDKFALATDSASPLEARIQQLEANQERLFLICTALTELVRDKNLATEAEILAKLQEVDLRDGMADGKFGGIQIVVCPHCGNRTKRRHLSCIYCGKLLEQPAAE</sequence>
<keyword evidence="2" id="KW-1185">Reference proteome</keyword>
<organism evidence="1 2">
    <name type="scientific">Armatimonas rosea</name>
    <dbReference type="NCBI Taxonomy" id="685828"/>
    <lineage>
        <taxon>Bacteria</taxon>
        <taxon>Bacillati</taxon>
        <taxon>Armatimonadota</taxon>
        <taxon>Armatimonadia</taxon>
        <taxon>Armatimonadales</taxon>
        <taxon>Armatimonadaceae</taxon>
        <taxon>Armatimonas</taxon>
    </lineage>
</organism>
<name>A0A7W9SPC3_ARMRO</name>
<comment type="caution">
    <text evidence="1">The sequence shown here is derived from an EMBL/GenBank/DDBJ whole genome shotgun (WGS) entry which is preliminary data.</text>
</comment>
<dbReference type="EMBL" id="JACHGW010000002">
    <property type="protein sequence ID" value="MBB6050377.1"/>
    <property type="molecule type" value="Genomic_DNA"/>
</dbReference>